<gene>
    <name evidence="2" type="ORF">NQ318_005810</name>
</gene>
<dbReference type="Proteomes" id="UP001162162">
    <property type="component" value="Unassembled WGS sequence"/>
</dbReference>
<evidence type="ECO:0000313" key="3">
    <source>
        <dbReference type="Proteomes" id="UP001162162"/>
    </source>
</evidence>
<dbReference type="PROSITE" id="PS00214">
    <property type="entry name" value="FABP"/>
    <property type="match status" value="1"/>
</dbReference>
<protein>
    <recommendedName>
        <fullName evidence="1">Cytosolic fatty-acid binding proteins domain-containing protein</fullName>
    </recommendedName>
</protein>
<dbReference type="InterPro" id="IPR000463">
    <property type="entry name" value="Fatty_acid-bd"/>
</dbReference>
<dbReference type="GO" id="GO:0008289">
    <property type="term" value="F:lipid binding"/>
    <property type="evidence" value="ECO:0007669"/>
    <property type="project" value="InterPro"/>
</dbReference>
<reference evidence="2" key="1">
    <citation type="journal article" date="2023" name="Insect Mol. Biol.">
        <title>Genome sequencing provides insights into the evolution of gene families encoding plant cell wall-degrading enzymes in longhorned beetles.</title>
        <authorList>
            <person name="Shin N.R."/>
            <person name="Okamura Y."/>
            <person name="Kirsch R."/>
            <person name="Pauchet Y."/>
        </authorList>
    </citation>
    <scope>NUCLEOTIDE SEQUENCE</scope>
    <source>
        <strain evidence="2">AMC_N1</strain>
    </source>
</reference>
<organism evidence="2 3">
    <name type="scientific">Aromia moschata</name>
    <dbReference type="NCBI Taxonomy" id="1265417"/>
    <lineage>
        <taxon>Eukaryota</taxon>
        <taxon>Metazoa</taxon>
        <taxon>Ecdysozoa</taxon>
        <taxon>Arthropoda</taxon>
        <taxon>Hexapoda</taxon>
        <taxon>Insecta</taxon>
        <taxon>Pterygota</taxon>
        <taxon>Neoptera</taxon>
        <taxon>Endopterygota</taxon>
        <taxon>Coleoptera</taxon>
        <taxon>Polyphaga</taxon>
        <taxon>Cucujiformia</taxon>
        <taxon>Chrysomeloidea</taxon>
        <taxon>Cerambycidae</taxon>
        <taxon>Cerambycinae</taxon>
        <taxon>Callichromatini</taxon>
        <taxon>Aromia</taxon>
    </lineage>
</organism>
<feature type="domain" description="Cytosolic fatty-acid binding proteins" evidence="1">
    <location>
        <begin position="20"/>
        <end position="37"/>
    </location>
</feature>
<accession>A0AAV8YTM2</accession>
<sequence>MRSKYRLEERQDGRCIFWGKKYGLTTSENFDDFMKALVRELPVCYATGTLAFLKRVQRPTTLASGLEPRAKKAGWFNSH</sequence>
<proteinExistence type="predicted"/>
<comment type="caution">
    <text evidence="2">The sequence shown here is derived from an EMBL/GenBank/DDBJ whole genome shotgun (WGS) entry which is preliminary data.</text>
</comment>
<evidence type="ECO:0000313" key="2">
    <source>
        <dbReference type="EMBL" id="KAJ8954215.1"/>
    </source>
</evidence>
<name>A0AAV8YTM2_9CUCU</name>
<evidence type="ECO:0000259" key="1">
    <source>
        <dbReference type="PROSITE" id="PS00214"/>
    </source>
</evidence>
<dbReference type="EMBL" id="JAPWTK010000050">
    <property type="protein sequence ID" value="KAJ8954215.1"/>
    <property type="molecule type" value="Genomic_DNA"/>
</dbReference>
<dbReference type="AlphaFoldDB" id="A0AAV8YTM2"/>
<keyword evidence="3" id="KW-1185">Reference proteome</keyword>